<evidence type="ECO:0000313" key="4">
    <source>
        <dbReference type="Proteomes" id="UP000490980"/>
    </source>
</evidence>
<comment type="similarity">
    <text evidence="1 2">Belongs to the outer membrane factor (OMF) (TC 1.B.17) family.</text>
</comment>
<dbReference type="SUPFAM" id="SSF56954">
    <property type="entry name" value="Outer membrane efflux proteins (OEP)"/>
    <property type="match status" value="1"/>
</dbReference>
<dbReference type="GO" id="GO:0015562">
    <property type="term" value="F:efflux transmembrane transporter activity"/>
    <property type="evidence" value="ECO:0007669"/>
    <property type="project" value="InterPro"/>
</dbReference>
<dbReference type="InterPro" id="IPR010131">
    <property type="entry name" value="MdtP/NodT-like"/>
</dbReference>
<dbReference type="PROSITE" id="PS51257">
    <property type="entry name" value="PROKAR_LIPOPROTEIN"/>
    <property type="match status" value="1"/>
</dbReference>
<gene>
    <name evidence="3" type="ORF">HBF25_18080</name>
</gene>
<dbReference type="Proteomes" id="UP000490980">
    <property type="component" value="Unassembled WGS sequence"/>
</dbReference>
<keyword evidence="2" id="KW-0564">Palmitate</keyword>
<evidence type="ECO:0000313" key="3">
    <source>
        <dbReference type="EMBL" id="NII08298.1"/>
    </source>
</evidence>
<evidence type="ECO:0000256" key="1">
    <source>
        <dbReference type="ARBA" id="ARBA00007613"/>
    </source>
</evidence>
<dbReference type="EMBL" id="JAARLZ010000011">
    <property type="protein sequence ID" value="NII08298.1"/>
    <property type="molecule type" value="Genomic_DNA"/>
</dbReference>
<comment type="caution">
    <text evidence="3">The sequence shown here is derived from an EMBL/GenBank/DDBJ whole genome shotgun (WGS) entry which is preliminary data.</text>
</comment>
<dbReference type="PANTHER" id="PTHR30203:SF21">
    <property type="entry name" value="OUTER MEMBRANE COMPONENT OF MULTIDRUG EFFLUX PUMP-RELATED"/>
    <property type="match status" value="1"/>
</dbReference>
<feature type="chain" id="PRO_5031593937" evidence="2">
    <location>
        <begin position="20"/>
        <end position="474"/>
    </location>
</feature>
<keyword evidence="2" id="KW-0449">Lipoprotein</keyword>
<dbReference type="Pfam" id="PF02321">
    <property type="entry name" value="OEP"/>
    <property type="match status" value="2"/>
</dbReference>
<organism evidence="3 4">
    <name type="scientific">Luteibacter anthropi</name>
    <dbReference type="NCBI Taxonomy" id="564369"/>
    <lineage>
        <taxon>Bacteria</taxon>
        <taxon>Pseudomonadati</taxon>
        <taxon>Pseudomonadota</taxon>
        <taxon>Gammaproteobacteria</taxon>
        <taxon>Lysobacterales</taxon>
        <taxon>Rhodanobacteraceae</taxon>
        <taxon>Luteibacter</taxon>
    </lineage>
</organism>
<dbReference type="Gene3D" id="1.20.1600.10">
    <property type="entry name" value="Outer membrane efflux proteins (OEP)"/>
    <property type="match status" value="1"/>
</dbReference>
<accession>A0A7X5ZJS0</accession>
<evidence type="ECO:0000256" key="2">
    <source>
        <dbReference type="RuleBase" id="RU362097"/>
    </source>
</evidence>
<keyword evidence="2" id="KW-1134">Transmembrane beta strand</keyword>
<proteinExistence type="inferred from homology"/>
<sequence>MNRLACLLGAMTVALTGCAAVGPDYKLPAEAMVNDSRANGDFVDADSPALDRSYAARDDWWKLYNDPVLDDLVKQALQANIALRVADANLRRAYTALDIAKDEGGFSSEASASVSRTEISAESLLHTEKLPVYNLAVGGVQAAYEFDLFGKIRRGAEAASADADVTKAARDLVRITVAARVTESYIGICEASHDIEVARHTVAIQEGAANVAQRMFGAGLGNKLDVTRAATQVDLAKAALPPLLKRREASEYALAALLGHTPGDIPSHAKSCDRAPALDRPLPIGDGMALLRRRPDIRAAERRLAGATARIGVAVADMYPTVTLGGNLGTNGLLDDYNKAPAHYWSIGPLISWSIPDHSSKLRVQLARDGADVALASFDETVLQALKETQTALSTYTHALDREETLQRAFEEATTASRQARELYSNGRTPYLSALDAERSRVQAEAALTEAESVVSEARVGLFLALGGGWQAAP</sequence>
<comment type="subcellular location">
    <subcellularLocation>
        <location evidence="2">Cell outer membrane</location>
        <topology evidence="2">Lipid-anchor</topology>
    </subcellularLocation>
</comment>
<dbReference type="NCBIfam" id="TIGR01845">
    <property type="entry name" value="outer_NodT"/>
    <property type="match status" value="1"/>
</dbReference>
<dbReference type="Gene3D" id="2.20.200.10">
    <property type="entry name" value="Outer membrane efflux proteins (OEP)"/>
    <property type="match status" value="1"/>
</dbReference>
<keyword evidence="2" id="KW-0732">Signal</keyword>
<keyword evidence="4" id="KW-1185">Reference proteome</keyword>
<dbReference type="PANTHER" id="PTHR30203">
    <property type="entry name" value="OUTER MEMBRANE CATION EFFLUX PROTEIN"/>
    <property type="match status" value="1"/>
</dbReference>
<dbReference type="AlphaFoldDB" id="A0A7X5ZJS0"/>
<keyword evidence="2" id="KW-0472">Membrane</keyword>
<keyword evidence="2" id="KW-0812">Transmembrane</keyword>
<dbReference type="GO" id="GO:0009279">
    <property type="term" value="C:cell outer membrane"/>
    <property type="evidence" value="ECO:0007669"/>
    <property type="project" value="UniProtKB-SubCell"/>
</dbReference>
<feature type="signal peptide" evidence="2">
    <location>
        <begin position="1"/>
        <end position="19"/>
    </location>
</feature>
<dbReference type="RefSeq" id="WP_166950923.1">
    <property type="nucleotide sequence ID" value="NZ_JAARLZ010000011.1"/>
</dbReference>
<reference evidence="3 4" key="1">
    <citation type="submission" date="2020-03" db="EMBL/GenBank/DDBJ databases">
        <authorList>
            <person name="Lai Q."/>
        </authorList>
    </citation>
    <scope>NUCLEOTIDE SEQUENCE [LARGE SCALE GENOMIC DNA]</scope>
    <source>
        <strain evidence="3 4">CCUG 25036</strain>
    </source>
</reference>
<protein>
    <submittedName>
        <fullName evidence="3">Efflux transporter outer membrane subunit</fullName>
    </submittedName>
</protein>
<name>A0A7X5ZJS0_9GAMM</name>
<dbReference type="InterPro" id="IPR003423">
    <property type="entry name" value="OMP_efflux"/>
</dbReference>